<keyword evidence="7 8" id="KW-0472">Membrane</keyword>
<organism evidence="9 10">
    <name type="scientific">Klenkia soli</name>
    <dbReference type="NCBI Taxonomy" id="1052260"/>
    <lineage>
        <taxon>Bacteria</taxon>
        <taxon>Bacillati</taxon>
        <taxon>Actinomycetota</taxon>
        <taxon>Actinomycetes</taxon>
        <taxon>Geodermatophilales</taxon>
        <taxon>Geodermatophilaceae</taxon>
        <taxon>Klenkia</taxon>
    </lineage>
</organism>
<sequence length="201" mass="20678">MTAGGADALLLAADTDRTSDVGLVRPGMVVGGVLTVLAMVVFSTRLQDLEAAAAVPGARLIGLEDARQVGRSVLFTVDGQPTGIDITVGCTAAFLLLPFVVATTVLLAVRRIPAVRAFSSLAVAVVVILAVNQARMLAITAGMSVWGPEVGYARTHVLVGTAVSTLGVVLAGTCYLVVLLRGTYPSPALSPWDVEADRAPR</sequence>
<dbReference type="STRING" id="1052260.SAMN05660199_02006"/>
<dbReference type="RefSeq" id="WP_091244065.1">
    <property type="nucleotide sequence ID" value="NZ_FNIR01000005.1"/>
</dbReference>
<evidence type="ECO:0000256" key="4">
    <source>
        <dbReference type="ARBA" id="ARBA00022692"/>
    </source>
</evidence>
<dbReference type="Proteomes" id="UP000199088">
    <property type="component" value="Unassembled WGS sequence"/>
</dbReference>
<feature type="transmembrane region" description="Helical" evidence="8">
    <location>
        <begin position="23"/>
        <end position="42"/>
    </location>
</feature>
<gene>
    <name evidence="9" type="ORF">SAMN05660199_02006</name>
</gene>
<dbReference type="GO" id="GO:0006508">
    <property type="term" value="P:proteolysis"/>
    <property type="evidence" value="ECO:0007669"/>
    <property type="project" value="UniProtKB-KW"/>
</dbReference>
<evidence type="ECO:0000256" key="7">
    <source>
        <dbReference type="ARBA" id="ARBA00023136"/>
    </source>
</evidence>
<comment type="subcellular location">
    <subcellularLocation>
        <location evidence="1">Cell membrane</location>
        <topology evidence="1">Multi-pass membrane protein</topology>
    </subcellularLocation>
</comment>
<name>A0A1H0JKM6_9ACTN</name>
<dbReference type="NCBIfam" id="TIGR04178">
    <property type="entry name" value="exo_archaeo"/>
    <property type="match status" value="1"/>
</dbReference>
<dbReference type="AlphaFoldDB" id="A0A1H0JKM6"/>
<keyword evidence="10" id="KW-1185">Reference proteome</keyword>
<evidence type="ECO:0000256" key="3">
    <source>
        <dbReference type="ARBA" id="ARBA00022670"/>
    </source>
</evidence>
<dbReference type="InterPro" id="IPR026392">
    <property type="entry name" value="Exo/Archaeosortase_dom"/>
</dbReference>
<feature type="transmembrane region" description="Helical" evidence="8">
    <location>
        <begin position="86"/>
        <end position="109"/>
    </location>
</feature>
<evidence type="ECO:0000256" key="5">
    <source>
        <dbReference type="ARBA" id="ARBA00022801"/>
    </source>
</evidence>
<evidence type="ECO:0000256" key="8">
    <source>
        <dbReference type="SAM" id="Phobius"/>
    </source>
</evidence>
<evidence type="ECO:0000256" key="2">
    <source>
        <dbReference type="ARBA" id="ARBA00022475"/>
    </source>
</evidence>
<dbReference type="EMBL" id="FNIR01000005">
    <property type="protein sequence ID" value="SDO44365.1"/>
    <property type="molecule type" value="Genomic_DNA"/>
</dbReference>
<protein>
    <submittedName>
        <fullName evidence="9">Exosortase/archaeosortase family protein</fullName>
    </submittedName>
</protein>
<dbReference type="InterPro" id="IPR019127">
    <property type="entry name" value="Exosortase"/>
</dbReference>
<keyword evidence="4 8" id="KW-0812">Transmembrane</keyword>
<dbReference type="GO" id="GO:0005886">
    <property type="term" value="C:plasma membrane"/>
    <property type="evidence" value="ECO:0007669"/>
    <property type="project" value="UniProtKB-SubCell"/>
</dbReference>
<keyword evidence="3" id="KW-0645">Protease</keyword>
<feature type="transmembrane region" description="Helical" evidence="8">
    <location>
        <begin position="158"/>
        <end position="180"/>
    </location>
</feature>
<evidence type="ECO:0000256" key="6">
    <source>
        <dbReference type="ARBA" id="ARBA00022989"/>
    </source>
</evidence>
<keyword evidence="2" id="KW-1003">Cell membrane</keyword>
<feature type="transmembrane region" description="Helical" evidence="8">
    <location>
        <begin position="121"/>
        <end position="146"/>
    </location>
</feature>
<keyword evidence="5" id="KW-0378">Hydrolase</keyword>
<reference evidence="10" key="1">
    <citation type="submission" date="2016-10" db="EMBL/GenBank/DDBJ databases">
        <authorList>
            <person name="Varghese N."/>
            <person name="Submissions S."/>
        </authorList>
    </citation>
    <scope>NUCLEOTIDE SEQUENCE [LARGE SCALE GENOMIC DNA]</scope>
    <source>
        <strain evidence="10">DSM 45843</strain>
    </source>
</reference>
<evidence type="ECO:0000256" key="1">
    <source>
        <dbReference type="ARBA" id="ARBA00004651"/>
    </source>
</evidence>
<evidence type="ECO:0000313" key="10">
    <source>
        <dbReference type="Proteomes" id="UP000199088"/>
    </source>
</evidence>
<accession>A0A1H0JKM6</accession>
<dbReference type="Pfam" id="PF09721">
    <property type="entry name" value="Exosortase_EpsH"/>
    <property type="match status" value="1"/>
</dbReference>
<dbReference type="GO" id="GO:0008233">
    <property type="term" value="F:peptidase activity"/>
    <property type="evidence" value="ECO:0007669"/>
    <property type="project" value="UniProtKB-KW"/>
</dbReference>
<evidence type="ECO:0000313" key="9">
    <source>
        <dbReference type="EMBL" id="SDO44365.1"/>
    </source>
</evidence>
<dbReference type="OrthoDB" id="5194573at2"/>
<keyword evidence="6 8" id="KW-1133">Transmembrane helix</keyword>
<proteinExistence type="predicted"/>